<evidence type="ECO:0000256" key="2">
    <source>
        <dbReference type="ARBA" id="ARBA00023125"/>
    </source>
</evidence>
<dbReference type="PROSITE" id="PS50949">
    <property type="entry name" value="HTH_GNTR"/>
    <property type="match status" value="1"/>
</dbReference>
<evidence type="ECO:0000256" key="4">
    <source>
        <dbReference type="SAM" id="MobiDB-lite"/>
    </source>
</evidence>
<dbReference type="InterPro" id="IPR008920">
    <property type="entry name" value="TF_FadR/GntR_C"/>
</dbReference>
<evidence type="ECO:0000256" key="1">
    <source>
        <dbReference type="ARBA" id="ARBA00023015"/>
    </source>
</evidence>
<dbReference type="SMART" id="SM00895">
    <property type="entry name" value="FCD"/>
    <property type="match status" value="1"/>
</dbReference>
<dbReference type="GO" id="GO:0003700">
    <property type="term" value="F:DNA-binding transcription factor activity"/>
    <property type="evidence" value="ECO:0007669"/>
    <property type="project" value="InterPro"/>
</dbReference>
<dbReference type="GO" id="GO:0003677">
    <property type="term" value="F:DNA binding"/>
    <property type="evidence" value="ECO:0007669"/>
    <property type="project" value="UniProtKB-KW"/>
</dbReference>
<evidence type="ECO:0000313" key="6">
    <source>
        <dbReference type="EMBL" id="PSJ80313.1"/>
    </source>
</evidence>
<gene>
    <name evidence="6" type="ORF">C7N83_06960</name>
</gene>
<dbReference type="EMBL" id="PXYY01000036">
    <property type="protein sequence ID" value="PSJ80313.1"/>
    <property type="molecule type" value="Genomic_DNA"/>
</dbReference>
<dbReference type="SUPFAM" id="SSF48008">
    <property type="entry name" value="GntR ligand-binding domain-like"/>
    <property type="match status" value="1"/>
</dbReference>
<dbReference type="RefSeq" id="WP_106741592.1">
    <property type="nucleotide sequence ID" value="NZ_PXYY01000036.1"/>
</dbReference>
<feature type="region of interest" description="Disordered" evidence="4">
    <location>
        <begin position="1"/>
        <end position="20"/>
    </location>
</feature>
<dbReference type="AlphaFoldDB" id="A0A2P7U088"/>
<dbReference type="Pfam" id="PF07729">
    <property type="entry name" value="FCD"/>
    <property type="match status" value="1"/>
</dbReference>
<protein>
    <submittedName>
        <fullName evidence="6">GntR family transcriptional regulator</fullName>
    </submittedName>
</protein>
<dbReference type="OrthoDB" id="5243844at2"/>
<evidence type="ECO:0000256" key="3">
    <source>
        <dbReference type="ARBA" id="ARBA00023163"/>
    </source>
</evidence>
<comment type="caution">
    <text evidence="6">The sequence shown here is derived from an EMBL/GenBank/DDBJ whole genome shotgun (WGS) entry which is preliminary data.</text>
</comment>
<reference evidence="6 7" key="1">
    <citation type="submission" date="2018-03" db="EMBL/GenBank/DDBJ databases">
        <title>Neisseria weixii sp. nov., isolated from the intestinal contents of Tibetan Plateau pika (Ochotona curzoniae) in Yushu, Qinghai Province, China.</title>
        <authorList>
            <person name="Gui Z."/>
        </authorList>
    </citation>
    <scope>NUCLEOTIDE SEQUENCE [LARGE SCALE GENOMIC DNA]</scope>
    <source>
        <strain evidence="6 7">ATCC 51483</strain>
    </source>
</reference>
<dbReference type="InterPro" id="IPR036388">
    <property type="entry name" value="WH-like_DNA-bd_sf"/>
</dbReference>
<keyword evidence="7" id="KW-1185">Reference proteome</keyword>
<dbReference type="Pfam" id="PF00392">
    <property type="entry name" value="GntR"/>
    <property type="match status" value="1"/>
</dbReference>
<proteinExistence type="predicted"/>
<dbReference type="InterPro" id="IPR011711">
    <property type="entry name" value="GntR_C"/>
</dbReference>
<organism evidence="6 7">
    <name type="scientific">Neisseria iguanae</name>
    <dbReference type="NCBI Taxonomy" id="90242"/>
    <lineage>
        <taxon>Bacteria</taxon>
        <taxon>Pseudomonadati</taxon>
        <taxon>Pseudomonadota</taxon>
        <taxon>Betaproteobacteria</taxon>
        <taxon>Neisseriales</taxon>
        <taxon>Neisseriaceae</taxon>
        <taxon>Neisseria</taxon>
    </lineage>
</organism>
<keyword evidence="2" id="KW-0238">DNA-binding</keyword>
<name>A0A2P7U088_9NEIS</name>
<dbReference type="Proteomes" id="UP000241868">
    <property type="component" value="Unassembled WGS sequence"/>
</dbReference>
<dbReference type="Gene3D" id="1.10.10.10">
    <property type="entry name" value="Winged helix-like DNA-binding domain superfamily/Winged helix DNA-binding domain"/>
    <property type="match status" value="1"/>
</dbReference>
<accession>A0A2P7U088</accession>
<dbReference type="SUPFAM" id="SSF46785">
    <property type="entry name" value="Winged helix' DNA-binding domain"/>
    <property type="match status" value="1"/>
</dbReference>
<keyword evidence="1" id="KW-0805">Transcription regulation</keyword>
<dbReference type="InterPro" id="IPR036390">
    <property type="entry name" value="WH_DNA-bd_sf"/>
</dbReference>
<evidence type="ECO:0000313" key="7">
    <source>
        <dbReference type="Proteomes" id="UP000241868"/>
    </source>
</evidence>
<dbReference type="PANTHER" id="PTHR43537">
    <property type="entry name" value="TRANSCRIPTIONAL REGULATOR, GNTR FAMILY"/>
    <property type="match status" value="1"/>
</dbReference>
<dbReference type="CDD" id="cd07377">
    <property type="entry name" value="WHTH_GntR"/>
    <property type="match status" value="1"/>
</dbReference>
<dbReference type="InterPro" id="IPR000524">
    <property type="entry name" value="Tscrpt_reg_HTH_GntR"/>
</dbReference>
<evidence type="ECO:0000259" key="5">
    <source>
        <dbReference type="PROSITE" id="PS50949"/>
    </source>
</evidence>
<sequence>MTNQNKSNHTATNTAPATSSLILEERHDSELFRVYASILDAITDHVLLPGKKLTESDLCRQMVCSRNTVRSALSLLAHDKIVDLQPNRGAFVHVPDLKEIQDVYNSRIELETMIFNLLIELPDLETRLQPLYDMIEREAEASAKADRVGWNRLANAFHVELVRLLDNDVLFEIMNTLCARSSLIVAVFGERSHGHGHRTSGHTCDEHREILDLLAAGKRTRVLKLLRRHLGGCIERLESKYEAKNELH</sequence>
<dbReference type="PANTHER" id="PTHR43537:SF53">
    <property type="entry name" value="HTH-TYPE TRANSCRIPTIONAL REPRESSOR NANR"/>
    <property type="match status" value="1"/>
</dbReference>
<feature type="domain" description="HTH gntR-type" evidence="5">
    <location>
        <begin position="28"/>
        <end position="95"/>
    </location>
</feature>
<dbReference type="SMART" id="SM00345">
    <property type="entry name" value="HTH_GNTR"/>
    <property type="match status" value="1"/>
</dbReference>
<dbReference type="Gene3D" id="1.20.120.530">
    <property type="entry name" value="GntR ligand-binding domain-like"/>
    <property type="match status" value="1"/>
</dbReference>
<keyword evidence="3" id="KW-0804">Transcription</keyword>